<dbReference type="InterPro" id="IPR039420">
    <property type="entry name" value="WalR-like"/>
</dbReference>
<proteinExistence type="predicted"/>
<dbReference type="InterPro" id="IPR001789">
    <property type="entry name" value="Sig_transdc_resp-reg_receiver"/>
</dbReference>
<feature type="DNA-binding region" description="OmpR/PhoB-type" evidence="7">
    <location>
        <begin position="145"/>
        <end position="238"/>
    </location>
</feature>
<dbReference type="PROSITE" id="PS50110">
    <property type="entry name" value="RESPONSE_REGULATORY"/>
    <property type="match status" value="1"/>
</dbReference>
<dbReference type="SUPFAM" id="SSF46894">
    <property type="entry name" value="C-terminal effector domain of the bipartite response regulators"/>
    <property type="match status" value="1"/>
</dbReference>
<evidence type="ECO:0000256" key="5">
    <source>
        <dbReference type="ARBA" id="ARBA00041201"/>
    </source>
</evidence>
<dbReference type="CDD" id="cd00383">
    <property type="entry name" value="trans_reg_C"/>
    <property type="match status" value="1"/>
</dbReference>
<dbReference type="EMBL" id="FNUJ01000003">
    <property type="protein sequence ID" value="SEF26518.1"/>
    <property type="molecule type" value="Genomic_DNA"/>
</dbReference>
<organism evidence="10 11">
    <name type="scientific">Amycolatopsis pretoriensis</name>
    <dbReference type="NCBI Taxonomy" id="218821"/>
    <lineage>
        <taxon>Bacteria</taxon>
        <taxon>Bacillati</taxon>
        <taxon>Actinomycetota</taxon>
        <taxon>Actinomycetes</taxon>
        <taxon>Pseudonocardiales</taxon>
        <taxon>Pseudonocardiaceae</taxon>
        <taxon>Amycolatopsis</taxon>
    </lineage>
</organism>
<dbReference type="GO" id="GO:0005829">
    <property type="term" value="C:cytosol"/>
    <property type="evidence" value="ECO:0007669"/>
    <property type="project" value="TreeGrafter"/>
</dbReference>
<evidence type="ECO:0000259" key="9">
    <source>
        <dbReference type="PROSITE" id="PS51755"/>
    </source>
</evidence>
<dbReference type="InterPro" id="IPR011006">
    <property type="entry name" value="CheY-like_superfamily"/>
</dbReference>
<protein>
    <recommendedName>
        <fullName evidence="5">Sensory transduction protein RegX3</fullName>
    </recommendedName>
</protein>
<gene>
    <name evidence="10" type="ORF">SAMN05421837_103371</name>
</gene>
<accession>A0A1H5QMC2</accession>
<dbReference type="InterPro" id="IPR001867">
    <property type="entry name" value="OmpR/PhoB-type_DNA-bd"/>
</dbReference>
<name>A0A1H5QMC2_9PSEU</name>
<feature type="domain" description="Response regulatory" evidence="8">
    <location>
        <begin position="24"/>
        <end position="135"/>
    </location>
</feature>
<sequence>MLFGNWPDVRGRAARPIRSSDSWRLLVVEDDDLERDTLKQGLGRHGHEVAEARTGEQALADHDDADLILLDLELPDLDGLEVCRAIRVDRDTPIIVVTERASELDCVLALQNGADDYVVKPYGFRELLARIEAVMRRARSGVSAVEVIEHGPLQIDTNTREVTCHGKQIRTTRKEFDLLRLLASRPDTVVSRKFIMHQIWGDSWSRRTVDTHVSSLRNKLGGSDWIVAVRGVGFRIGPV</sequence>
<dbReference type="PANTHER" id="PTHR48111">
    <property type="entry name" value="REGULATOR OF RPOS"/>
    <property type="match status" value="1"/>
</dbReference>
<dbReference type="Gene3D" id="3.40.50.2300">
    <property type="match status" value="1"/>
</dbReference>
<dbReference type="GO" id="GO:0006355">
    <property type="term" value="P:regulation of DNA-templated transcription"/>
    <property type="evidence" value="ECO:0007669"/>
    <property type="project" value="InterPro"/>
</dbReference>
<evidence type="ECO:0000259" key="8">
    <source>
        <dbReference type="PROSITE" id="PS50110"/>
    </source>
</evidence>
<evidence type="ECO:0000256" key="3">
    <source>
        <dbReference type="ARBA" id="ARBA00023125"/>
    </source>
</evidence>
<keyword evidence="1 6" id="KW-0597">Phosphoprotein</keyword>
<dbReference type="PANTHER" id="PTHR48111:SF72">
    <property type="entry name" value="SENSORY TRANSDUCTION PROTEIN REGX3"/>
    <property type="match status" value="1"/>
</dbReference>
<evidence type="ECO:0000313" key="11">
    <source>
        <dbReference type="Proteomes" id="UP000198878"/>
    </source>
</evidence>
<dbReference type="AlphaFoldDB" id="A0A1H5QMC2"/>
<dbReference type="SMART" id="SM00862">
    <property type="entry name" value="Trans_reg_C"/>
    <property type="match status" value="1"/>
</dbReference>
<evidence type="ECO:0000256" key="1">
    <source>
        <dbReference type="ARBA" id="ARBA00022553"/>
    </source>
</evidence>
<dbReference type="Gene3D" id="1.10.10.10">
    <property type="entry name" value="Winged helix-like DNA-binding domain superfamily/Winged helix DNA-binding domain"/>
    <property type="match status" value="1"/>
</dbReference>
<keyword evidence="2" id="KW-0805">Transcription regulation</keyword>
<dbReference type="GO" id="GO:0000976">
    <property type="term" value="F:transcription cis-regulatory region binding"/>
    <property type="evidence" value="ECO:0007669"/>
    <property type="project" value="TreeGrafter"/>
</dbReference>
<feature type="modified residue" description="4-aspartylphosphate" evidence="6">
    <location>
        <position position="71"/>
    </location>
</feature>
<keyword evidence="11" id="KW-1185">Reference proteome</keyword>
<evidence type="ECO:0000256" key="2">
    <source>
        <dbReference type="ARBA" id="ARBA00023015"/>
    </source>
</evidence>
<dbReference type="InterPro" id="IPR016032">
    <property type="entry name" value="Sig_transdc_resp-reg_C-effctor"/>
</dbReference>
<dbReference type="GO" id="GO:0000156">
    <property type="term" value="F:phosphorelay response regulator activity"/>
    <property type="evidence" value="ECO:0007669"/>
    <property type="project" value="TreeGrafter"/>
</dbReference>
<reference evidence="11" key="1">
    <citation type="submission" date="2016-10" db="EMBL/GenBank/DDBJ databases">
        <authorList>
            <person name="Varghese N."/>
            <person name="Submissions S."/>
        </authorList>
    </citation>
    <scope>NUCLEOTIDE SEQUENCE [LARGE SCALE GENOMIC DNA]</scope>
    <source>
        <strain evidence="11">DSM 44654</strain>
    </source>
</reference>
<dbReference type="RefSeq" id="WP_244180219.1">
    <property type="nucleotide sequence ID" value="NZ_FNUJ01000003.1"/>
</dbReference>
<evidence type="ECO:0000256" key="7">
    <source>
        <dbReference type="PROSITE-ProRule" id="PRU01091"/>
    </source>
</evidence>
<dbReference type="SUPFAM" id="SSF52172">
    <property type="entry name" value="CheY-like"/>
    <property type="match status" value="1"/>
</dbReference>
<dbReference type="Pfam" id="PF00486">
    <property type="entry name" value="Trans_reg_C"/>
    <property type="match status" value="1"/>
</dbReference>
<evidence type="ECO:0000313" key="10">
    <source>
        <dbReference type="EMBL" id="SEF26518.1"/>
    </source>
</evidence>
<dbReference type="PROSITE" id="PS51755">
    <property type="entry name" value="OMPR_PHOB"/>
    <property type="match status" value="1"/>
</dbReference>
<keyword evidence="4" id="KW-0804">Transcription</keyword>
<evidence type="ECO:0000256" key="6">
    <source>
        <dbReference type="PROSITE-ProRule" id="PRU00169"/>
    </source>
</evidence>
<evidence type="ECO:0000256" key="4">
    <source>
        <dbReference type="ARBA" id="ARBA00023163"/>
    </source>
</evidence>
<dbReference type="Pfam" id="PF00072">
    <property type="entry name" value="Response_reg"/>
    <property type="match status" value="1"/>
</dbReference>
<dbReference type="InterPro" id="IPR036388">
    <property type="entry name" value="WH-like_DNA-bd_sf"/>
</dbReference>
<dbReference type="Proteomes" id="UP000198878">
    <property type="component" value="Unassembled WGS sequence"/>
</dbReference>
<dbReference type="STRING" id="218821.SAMN05421837_103371"/>
<dbReference type="SMART" id="SM00448">
    <property type="entry name" value="REC"/>
    <property type="match status" value="1"/>
</dbReference>
<keyword evidence="3 7" id="KW-0238">DNA-binding</keyword>
<dbReference type="GO" id="GO:0032993">
    <property type="term" value="C:protein-DNA complex"/>
    <property type="evidence" value="ECO:0007669"/>
    <property type="project" value="TreeGrafter"/>
</dbReference>
<feature type="domain" description="OmpR/PhoB-type" evidence="9">
    <location>
        <begin position="145"/>
        <end position="238"/>
    </location>
</feature>
<dbReference type="Gene3D" id="6.10.250.690">
    <property type="match status" value="1"/>
</dbReference>